<comment type="similarity">
    <text evidence="5">Belongs to the IQD family.</text>
</comment>
<dbReference type="FunFam" id="1.20.5.190:FF:000062">
    <property type="entry name" value="IQ-domain 11"/>
    <property type="match status" value="1"/>
</dbReference>
<dbReference type="GO" id="GO:0005737">
    <property type="term" value="C:cytoplasm"/>
    <property type="evidence" value="ECO:0007669"/>
    <property type="project" value="UniProtKB-SubCell"/>
</dbReference>
<dbReference type="InParanoid" id="A0A7J7C766"/>
<dbReference type="InterPro" id="IPR027417">
    <property type="entry name" value="P-loop_NTPase"/>
</dbReference>
<dbReference type="PROSITE" id="PS50096">
    <property type="entry name" value="IQ"/>
    <property type="match status" value="2"/>
</dbReference>
<dbReference type="InterPro" id="IPR000048">
    <property type="entry name" value="IQ_motif_EF-hand-BS"/>
</dbReference>
<evidence type="ECO:0000256" key="2">
    <source>
        <dbReference type="ARBA" id="ARBA00022490"/>
    </source>
</evidence>
<dbReference type="Pfam" id="PF13178">
    <property type="entry name" value="DUF4005"/>
    <property type="match status" value="1"/>
</dbReference>
<dbReference type="Proteomes" id="UP000593562">
    <property type="component" value="Unassembled WGS sequence"/>
</dbReference>
<evidence type="ECO:0000256" key="8">
    <source>
        <dbReference type="SAM" id="MobiDB-lite"/>
    </source>
</evidence>
<dbReference type="SMART" id="SM00015">
    <property type="entry name" value="IQ"/>
    <property type="match status" value="2"/>
</dbReference>
<evidence type="ECO:0000256" key="6">
    <source>
        <dbReference type="ARBA" id="ARBA00024378"/>
    </source>
</evidence>
<feature type="region of interest" description="Disordered" evidence="8">
    <location>
        <begin position="412"/>
        <end position="432"/>
    </location>
</feature>
<dbReference type="GO" id="GO:0005516">
    <property type="term" value="F:calmodulin binding"/>
    <property type="evidence" value="ECO:0007669"/>
    <property type="project" value="UniProtKB-KW"/>
</dbReference>
<feature type="compositionally biased region" description="Polar residues" evidence="8">
    <location>
        <begin position="413"/>
        <end position="424"/>
    </location>
</feature>
<name>A0A7J7C766_TRIWF</name>
<evidence type="ECO:0000256" key="3">
    <source>
        <dbReference type="ARBA" id="ARBA00022737"/>
    </source>
</evidence>
<keyword evidence="4" id="KW-0112">Calmodulin-binding</keyword>
<keyword evidence="3" id="KW-0677">Repeat</keyword>
<evidence type="ECO:0000256" key="1">
    <source>
        <dbReference type="ARBA" id="ARBA00004496"/>
    </source>
</evidence>
<evidence type="ECO:0000256" key="7">
    <source>
        <dbReference type="ARBA" id="ARBA00045534"/>
    </source>
</evidence>
<feature type="compositionally biased region" description="Basic and acidic residues" evidence="8">
    <location>
        <begin position="120"/>
        <end position="133"/>
    </location>
</feature>
<accession>A0A7J7C766</accession>
<dbReference type="Pfam" id="PF00612">
    <property type="entry name" value="IQ"/>
    <property type="match status" value="2"/>
</dbReference>
<evidence type="ECO:0000256" key="4">
    <source>
        <dbReference type="ARBA" id="ARBA00022860"/>
    </source>
</evidence>
<dbReference type="AlphaFoldDB" id="A0A7J7C766"/>
<dbReference type="PANTHER" id="PTHR32295">
    <property type="entry name" value="IQ-DOMAIN 5-RELATED"/>
    <property type="match status" value="1"/>
</dbReference>
<feature type="domain" description="DUF4005" evidence="9">
    <location>
        <begin position="445"/>
        <end position="547"/>
    </location>
</feature>
<proteinExistence type="inferred from homology"/>
<dbReference type="PANTHER" id="PTHR32295:SF244">
    <property type="entry name" value="PROTEIN IQ-DOMAIN 14-LIKE"/>
    <property type="match status" value="1"/>
</dbReference>
<feature type="region of interest" description="Disordered" evidence="8">
    <location>
        <begin position="120"/>
        <end position="144"/>
    </location>
</feature>
<evidence type="ECO:0000259" key="9">
    <source>
        <dbReference type="Pfam" id="PF13178"/>
    </source>
</evidence>
<dbReference type="EMBL" id="JAAARO010000020">
    <property type="protein sequence ID" value="KAF5729795.1"/>
    <property type="molecule type" value="Genomic_DNA"/>
</dbReference>
<evidence type="ECO:0000313" key="11">
    <source>
        <dbReference type="Proteomes" id="UP000593562"/>
    </source>
</evidence>
<reference evidence="10 11" key="1">
    <citation type="journal article" date="2020" name="Nat. Commun.">
        <title>Genome of Tripterygium wilfordii and identification of cytochrome P450 involved in triptolide biosynthesis.</title>
        <authorList>
            <person name="Tu L."/>
            <person name="Su P."/>
            <person name="Zhang Z."/>
            <person name="Gao L."/>
            <person name="Wang J."/>
            <person name="Hu T."/>
            <person name="Zhou J."/>
            <person name="Zhang Y."/>
            <person name="Zhao Y."/>
            <person name="Liu Y."/>
            <person name="Song Y."/>
            <person name="Tong Y."/>
            <person name="Lu Y."/>
            <person name="Yang J."/>
            <person name="Xu C."/>
            <person name="Jia M."/>
            <person name="Peters R.J."/>
            <person name="Huang L."/>
            <person name="Gao W."/>
        </authorList>
    </citation>
    <scope>NUCLEOTIDE SEQUENCE [LARGE SCALE GENOMIC DNA]</scope>
    <source>
        <strain evidence="11">cv. XIE 37</strain>
        <tissue evidence="10">Leaf</tissue>
    </source>
</reference>
<evidence type="ECO:0000313" key="10">
    <source>
        <dbReference type="EMBL" id="KAF5729795.1"/>
    </source>
</evidence>
<feature type="region of interest" description="Disordered" evidence="8">
    <location>
        <begin position="493"/>
        <end position="540"/>
    </location>
</feature>
<comment type="subunit">
    <text evidence="6">Binds to multiple calmodulin (CaM) in the presence of Ca(2+) and CaM-like proteins.</text>
</comment>
<dbReference type="CDD" id="cd23767">
    <property type="entry name" value="IQCD"/>
    <property type="match status" value="1"/>
</dbReference>
<feature type="compositionally biased region" description="Basic and acidic residues" evidence="8">
    <location>
        <begin position="512"/>
        <end position="524"/>
    </location>
</feature>
<keyword evidence="11" id="KW-1185">Reference proteome</keyword>
<dbReference type="Gene3D" id="1.20.5.190">
    <property type="match status" value="1"/>
</dbReference>
<keyword evidence="2" id="KW-0963">Cytoplasm</keyword>
<evidence type="ECO:0000256" key="5">
    <source>
        <dbReference type="ARBA" id="ARBA00024341"/>
    </source>
</evidence>
<feature type="region of interest" description="Disordered" evidence="8">
    <location>
        <begin position="445"/>
        <end position="464"/>
    </location>
</feature>
<organism evidence="10 11">
    <name type="scientific">Tripterygium wilfordii</name>
    <name type="common">Thunder God vine</name>
    <dbReference type="NCBI Taxonomy" id="458696"/>
    <lineage>
        <taxon>Eukaryota</taxon>
        <taxon>Viridiplantae</taxon>
        <taxon>Streptophyta</taxon>
        <taxon>Embryophyta</taxon>
        <taxon>Tracheophyta</taxon>
        <taxon>Spermatophyta</taxon>
        <taxon>Magnoliopsida</taxon>
        <taxon>eudicotyledons</taxon>
        <taxon>Gunneridae</taxon>
        <taxon>Pentapetalae</taxon>
        <taxon>rosids</taxon>
        <taxon>fabids</taxon>
        <taxon>Celastrales</taxon>
        <taxon>Celastraceae</taxon>
        <taxon>Tripterygium</taxon>
    </lineage>
</organism>
<comment type="subcellular location">
    <subcellularLocation>
        <location evidence="1">Cytoplasm</location>
    </subcellularLocation>
</comment>
<protein>
    <recommendedName>
        <fullName evidence="9">DUF4005 domain-containing protein</fullName>
    </recommendedName>
</protein>
<dbReference type="InterPro" id="IPR025064">
    <property type="entry name" value="DUF4005"/>
</dbReference>
<sequence length="595" mass="67771">MRGSENSFDQSTLLDEPAKVTTGHLYQTHRIPPWLTGKNWWSSRYVGARTTVDSAQINTKACVFFSLSLIDFSPLYSPYNDTRELSSPCHSAFTPPLMLMGKRSGSSWFTIVRKAFRSPSKESNERTCRRREEQEQDGELEEKKREKRRWLFRKQSNTLRAPQCEEPKSGTTLEAEERQAIAVAAATAEAAMATTQAAVKIVRLARRPSSFIREHYAAIVIQTAFRGYIARRALRALKGIVKLQALVRGYNVRKQAKLTLKCIEALVRVQEEVRDQRARLSLEGSRKSMFSETNGGSWDSRYLQDIRERKSLSRDAISVYGEQYYDDRPRTSEKIEALLHSRKEAALKREKALAYALSNQIRRSRRNPSAGDEMELGDGTRWLDRWMATKQFESRASTETREPIKTLEVDMSTPYSYSTPNPKRTSLHQKHSNQTGHYFHQTLCTPSPRTEKSYSVAHTPSSAGSRHWFNGGMGRYGRTGAVGSTMPNYMAATASTKARVRPQSAPRQRPSTPERERERERERGGSSARKRLSYPAPEPIDINYNNSFSQNLRSPSFKSVQCGYYGVEQHYCYADSFGLGGQISPCSTTDLRWLK</sequence>
<gene>
    <name evidence="10" type="ORF">HS088_TW20G00159</name>
</gene>
<dbReference type="SUPFAM" id="SSF52540">
    <property type="entry name" value="P-loop containing nucleoside triphosphate hydrolases"/>
    <property type="match status" value="1"/>
</dbReference>
<comment type="function">
    <text evidence="7">May be involved in cooperative interactions with calmodulins or calmodulin-like proteins. Recruits calmodulin proteins to microtubules, thus being a potential scaffold in cellular signaling and trafficking. May associate with nucleic acids and regulate gene expression at the transcriptional or post-transcriptional level.</text>
</comment>
<comment type="caution">
    <text evidence="10">The sequence shown here is derived from an EMBL/GenBank/DDBJ whole genome shotgun (WGS) entry which is preliminary data.</text>
</comment>